<comment type="caution">
    <text evidence="3">The sequence shown here is derived from an EMBL/GenBank/DDBJ whole genome shotgun (WGS) entry which is preliminary data.</text>
</comment>
<protein>
    <submittedName>
        <fullName evidence="3">Fucose 4-O-acetylase-like acetyltransferase</fullName>
    </submittedName>
</protein>
<dbReference type="PANTHER" id="PTHR37312">
    <property type="entry name" value="MEMBRANE-BOUND ACYLTRANSFERASE YKRP-RELATED"/>
    <property type="match status" value="1"/>
</dbReference>
<gene>
    <name evidence="3" type="ORF">ABID24_000641</name>
</gene>
<feature type="transmembrane region" description="Helical" evidence="1">
    <location>
        <begin position="210"/>
        <end position="228"/>
    </location>
</feature>
<reference evidence="3 4" key="1">
    <citation type="submission" date="2024-06" db="EMBL/GenBank/DDBJ databases">
        <title>Genomic Encyclopedia of Type Strains, Phase IV (KMG-IV): sequencing the most valuable type-strain genomes for metagenomic binning, comparative biology and taxonomic classification.</title>
        <authorList>
            <person name="Goeker M."/>
        </authorList>
    </citation>
    <scope>NUCLEOTIDE SEQUENCE [LARGE SCALE GENOMIC DNA]</scope>
    <source>
        <strain evidence="3 4">DSM 29492</strain>
    </source>
</reference>
<keyword evidence="1" id="KW-0812">Transmembrane</keyword>
<feature type="domain" description="Acyltransferase 3" evidence="2">
    <location>
        <begin position="7"/>
        <end position="312"/>
    </location>
</feature>
<feature type="transmembrane region" description="Helical" evidence="1">
    <location>
        <begin position="186"/>
        <end position="203"/>
    </location>
</feature>
<dbReference type="PANTHER" id="PTHR37312:SF1">
    <property type="entry name" value="MEMBRANE-BOUND ACYLTRANSFERASE YKRP-RELATED"/>
    <property type="match status" value="1"/>
</dbReference>
<dbReference type="InterPro" id="IPR052734">
    <property type="entry name" value="Nod_factor_acetyltransferase"/>
</dbReference>
<evidence type="ECO:0000256" key="1">
    <source>
        <dbReference type="SAM" id="Phobius"/>
    </source>
</evidence>
<evidence type="ECO:0000259" key="2">
    <source>
        <dbReference type="Pfam" id="PF01757"/>
    </source>
</evidence>
<proteinExistence type="predicted"/>
<evidence type="ECO:0000313" key="3">
    <source>
        <dbReference type="EMBL" id="MET3749414.1"/>
    </source>
</evidence>
<feature type="transmembrane region" description="Helical" evidence="1">
    <location>
        <begin position="74"/>
        <end position="91"/>
    </location>
</feature>
<evidence type="ECO:0000313" key="4">
    <source>
        <dbReference type="Proteomes" id="UP001549106"/>
    </source>
</evidence>
<keyword evidence="1" id="KW-0472">Membrane</keyword>
<dbReference type="RefSeq" id="WP_257463999.1">
    <property type="nucleotide sequence ID" value="NZ_BAABXP010000001.1"/>
</dbReference>
<feature type="transmembrane region" description="Helical" evidence="1">
    <location>
        <begin position="277"/>
        <end position="297"/>
    </location>
</feature>
<organism evidence="3 4">
    <name type="scientific">Blautia caecimuris</name>
    <dbReference type="NCBI Taxonomy" id="1796615"/>
    <lineage>
        <taxon>Bacteria</taxon>
        <taxon>Bacillati</taxon>
        <taxon>Bacillota</taxon>
        <taxon>Clostridia</taxon>
        <taxon>Lachnospirales</taxon>
        <taxon>Lachnospiraceae</taxon>
        <taxon>Blautia</taxon>
    </lineage>
</organism>
<feature type="transmembrane region" description="Helical" evidence="1">
    <location>
        <begin position="33"/>
        <end position="53"/>
    </location>
</feature>
<name>A0ABV2LYZ0_9FIRM</name>
<keyword evidence="1" id="KW-1133">Transmembrane helix</keyword>
<accession>A0ABV2LYZ0</accession>
<dbReference type="Proteomes" id="UP001549106">
    <property type="component" value="Unassembled WGS sequence"/>
</dbReference>
<dbReference type="EMBL" id="JBEPMJ010000003">
    <property type="protein sequence ID" value="MET3749414.1"/>
    <property type="molecule type" value="Genomic_DNA"/>
</dbReference>
<feature type="transmembrane region" description="Helical" evidence="1">
    <location>
        <begin position="248"/>
        <end position="265"/>
    </location>
</feature>
<dbReference type="InterPro" id="IPR002656">
    <property type="entry name" value="Acyl_transf_3_dom"/>
</dbReference>
<keyword evidence="4" id="KW-1185">Reference proteome</keyword>
<dbReference type="Pfam" id="PF01757">
    <property type="entry name" value="Acyl_transf_3"/>
    <property type="match status" value="1"/>
</dbReference>
<feature type="transmembrane region" description="Helical" evidence="1">
    <location>
        <begin position="129"/>
        <end position="148"/>
    </location>
</feature>
<sequence>MKKNRIDWVDCAKGITLLLVIIGHTVSTDASNMVRAGIFSFHMTLFFVVSCVTGKLSNSNDEFVKKTEKGFKHLILPALFIYITVLIYVSSKCISEFRSWEFVRKFLKESLLTMVFSSGVNLHVLSAEIKGLGIPWFLVVMFLGKTLFDYMHLKLSERKLIVGCLLLSVTGVAISRLQWLPLSFDIVLTIMPMFYIGYILRKFCVEHKPVLKLLIFGTGWFVTFYLCYKINEGCNGYPYMVYASRQYPSYPFCFLPAILGTLMIAELSVILCKQKKIISPLLYFGKNSLYMLVIHGIDSTWMKRIWLISENIYINIICRIIVDIVVFAAVMYVRGLWNKSKQQRIESMPET</sequence>
<feature type="transmembrane region" description="Helical" evidence="1">
    <location>
        <begin position="312"/>
        <end position="333"/>
    </location>
</feature>